<dbReference type="AlphaFoldDB" id="A0A3G9G6W9"/>
<dbReference type="Proteomes" id="UP000278756">
    <property type="component" value="Chromosome 2"/>
</dbReference>
<dbReference type="EMBL" id="AP018828">
    <property type="protein sequence ID" value="BBF81695.1"/>
    <property type="molecule type" value="Genomic_DNA"/>
</dbReference>
<gene>
    <name evidence="1" type="ORF">EM6_2297</name>
</gene>
<sequence length="65" mass="6920">MPAMTPTLIAANDNWPAEAELIAETVAAYEASGSTRAQALADLRHAVQALRRNGLRSARALKGME</sequence>
<proteinExistence type="predicted"/>
<name>A0A3G9G6W9_9CAUL</name>
<reference evidence="2" key="2">
    <citation type="journal article" date="2017" name="Plant Physiol. Biochem.">
        <title>Differential oxidative and antioxidative response of duckweed Lemna minor toward plant growth promoting/inhibiting bacteria.</title>
        <authorList>
            <person name="Ishizawa H."/>
            <person name="Kuroda M."/>
            <person name="Morikawa M."/>
            <person name="Ike M."/>
        </authorList>
    </citation>
    <scope>NUCLEOTIDE SEQUENCE [LARGE SCALE GENOMIC DNA]</scope>
    <source>
        <strain evidence="2">M6</strain>
    </source>
</reference>
<organism evidence="1 2">
    <name type="scientific">Asticcacaulis excentricus</name>
    <dbReference type="NCBI Taxonomy" id="78587"/>
    <lineage>
        <taxon>Bacteria</taxon>
        <taxon>Pseudomonadati</taxon>
        <taxon>Pseudomonadota</taxon>
        <taxon>Alphaproteobacteria</taxon>
        <taxon>Caulobacterales</taxon>
        <taxon>Caulobacteraceae</taxon>
        <taxon>Asticcacaulis</taxon>
    </lineage>
</organism>
<reference evidence="2" key="1">
    <citation type="journal article" date="2017" name="Biotechnol. Biofuels">
        <title>Evaluation of environmental bacterial communities as a factor affecting the growth of duckweed Lemna minor.</title>
        <authorList>
            <person name="Ishizawa H."/>
            <person name="Kuroda M."/>
            <person name="Morikawa M."/>
            <person name="Ike M."/>
        </authorList>
    </citation>
    <scope>NUCLEOTIDE SEQUENCE [LARGE SCALE GENOMIC DNA]</scope>
    <source>
        <strain evidence="2">M6</strain>
    </source>
</reference>
<evidence type="ECO:0000313" key="1">
    <source>
        <dbReference type="EMBL" id="BBF81695.1"/>
    </source>
</evidence>
<accession>A0A3G9G6W9</accession>
<evidence type="ECO:0000313" key="2">
    <source>
        <dbReference type="Proteomes" id="UP000278756"/>
    </source>
</evidence>
<protein>
    <submittedName>
        <fullName evidence="1">Uncharacterized protein</fullName>
    </submittedName>
</protein>